<keyword evidence="2" id="KW-0675">Receptor</keyword>
<dbReference type="AlphaFoldDB" id="A0A4D9ECV3"/>
<dbReference type="EMBL" id="QXTE01000068">
    <property type="protein sequence ID" value="TFK08559.1"/>
    <property type="molecule type" value="Genomic_DNA"/>
</dbReference>
<reference evidence="2 3" key="2">
    <citation type="submission" date="2019-04" db="EMBL/GenBank/DDBJ databases">
        <title>The genome sequence of big-headed turtle.</title>
        <authorList>
            <person name="Gong S."/>
        </authorList>
    </citation>
    <scope>NUCLEOTIDE SEQUENCE [LARGE SCALE GENOMIC DNA]</scope>
    <source>
        <strain evidence="2">DO16091913</strain>
        <tissue evidence="2">Muscle</tissue>
    </source>
</reference>
<sequence>MFCPLYANVSVAPRLWSMNHCWLTKCLLAGYSFFPAASAGLQALHCNEELEGKHRETERRGQHWLALLMAVAVWREREDTGATLSNQRRHWKRNIQESPEEGRGPGPPIIFCFLIPPAVPPLSFQ</sequence>
<accession>A0A4D9ECV3</accession>
<evidence type="ECO:0000313" key="2">
    <source>
        <dbReference type="EMBL" id="TFK08559.1"/>
    </source>
</evidence>
<evidence type="ECO:0000313" key="3">
    <source>
        <dbReference type="Proteomes" id="UP000297703"/>
    </source>
</evidence>
<feature type="region of interest" description="Disordered" evidence="1">
    <location>
        <begin position="85"/>
        <end position="104"/>
    </location>
</feature>
<name>A0A4D9ECV3_9SAUR</name>
<proteinExistence type="predicted"/>
<dbReference type="Proteomes" id="UP000297703">
    <property type="component" value="Unassembled WGS sequence"/>
</dbReference>
<evidence type="ECO:0000256" key="1">
    <source>
        <dbReference type="SAM" id="MobiDB-lite"/>
    </source>
</evidence>
<gene>
    <name evidence="2" type="ORF">DR999_PMT08580</name>
</gene>
<comment type="caution">
    <text evidence="2">The sequence shown here is derived from an EMBL/GenBank/DDBJ whole genome shotgun (WGS) entry which is preliminary data.</text>
</comment>
<reference evidence="2 3" key="1">
    <citation type="submission" date="2019-04" db="EMBL/GenBank/DDBJ databases">
        <title>Draft genome of the big-headed turtle Platysternon megacephalum.</title>
        <authorList>
            <person name="Gong S."/>
        </authorList>
    </citation>
    <scope>NUCLEOTIDE SEQUENCE [LARGE SCALE GENOMIC DNA]</scope>
    <source>
        <strain evidence="2">DO16091913</strain>
        <tissue evidence="2">Muscle</tissue>
    </source>
</reference>
<keyword evidence="3" id="KW-1185">Reference proteome</keyword>
<organism evidence="2 3">
    <name type="scientific">Platysternon megacephalum</name>
    <name type="common">big-headed turtle</name>
    <dbReference type="NCBI Taxonomy" id="55544"/>
    <lineage>
        <taxon>Eukaryota</taxon>
        <taxon>Metazoa</taxon>
        <taxon>Chordata</taxon>
        <taxon>Craniata</taxon>
        <taxon>Vertebrata</taxon>
        <taxon>Euteleostomi</taxon>
        <taxon>Archelosauria</taxon>
        <taxon>Testudinata</taxon>
        <taxon>Testudines</taxon>
        <taxon>Cryptodira</taxon>
        <taxon>Durocryptodira</taxon>
        <taxon>Testudinoidea</taxon>
        <taxon>Platysternidae</taxon>
        <taxon>Platysternon</taxon>
    </lineage>
</organism>
<protein>
    <submittedName>
        <fullName evidence="2">Thyrotropin-releasing hormone receptor-like</fullName>
    </submittedName>
</protein>